<evidence type="ECO:0000256" key="1">
    <source>
        <dbReference type="ARBA" id="ARBA00022658"/>
    </source>
</evidence>
<accession>A0A914XQ85</accession>
<keyword evidence="1" id="KW-0344">Guanine-nucleotide releasing factor</keyword>
<dbReference type="WBParaSite" id="PSAMB.scaffold96size80756.g1793.t1">
    <property type="protein sequence ID" value="PSAMB.scaffold96size80756.g1793.t1"/>
    <property type="gene ID" value="PSAMB.scaffold96size80756.g1793"/>
</dbReference>
<evidence type="ECO:0000313" key="2">
    <source>
        <dbReference type="Proteomes" id="UP000887566"/>
    </source>
</evidence>
<proteinExistence type="predicted"/>
<protein>
    <submittedName>
        <fullName evidence="3">Uncharacterized protein</fullName>
    </submittedName>
</protein>
<dbReference type="GO" id="GO:0030036">
    <property type="term" value="P:actin cytoskeleton organization"/>
    <property type="evidence" value="ECO:0007669"/>
    <property type="project" value="TreeGrafter"/>
</dbReference>
<reference evidence="3" key="1">
    <citation type="submission" date="2022-11" db="UniProtKB">
        <authorList>
            <consortium name="WormBaseParasite"/>
        </authorList>
    </citation>
    <scope>IDENTIFICATION</scope>
</reference>
<name>A0A914XQ85_9BILA</name>
<dbReference type="InterPro" id="IPR039919">
    <property type="entry name" value="ARHGEF10/ARHGEF17"/>
</dbReference>
<organism evidence="2 3">
    <name type="scientific">Plectus sambesii</name>
    <dbReference type="NCBI Taxonomy" id="2011161"/>
    <lineage>
        <taxon>Eukaryota</taxon>
        <taxon>Metazoa</taxon>
        <taxon>Ecdysozoa</taxon>
        <taxon>Nematoda</taxon>
        <taxon>Chromadorea</taxon>
        <taxon>Plectida</taxon>
        <taxon>Plectina</taxon>
        <taxon>Plectoidea</taxon>
        <taxon>Plectidae</taxon>
        <taxon>Plectus</taxon>
    </lineage>
</organism>
<dbReference type="Pfam" id="PF19056">
    <property type="entry name" value="WD40_2"/>
    <property type="match status" value="1"/>
</dbReference>
<dbReference type="PANTHER" id="PTHR12877">
    <property type="entry name" value="RHO GUANINE NUCLEOTIDE EXCHANGE FACTOR"/>
    <property type="match status" value="1"/>
</dbReference>
<evidence type="ECO:0000313" key="3">
    <source>
        <dbReference type="WBParaSite" id="PSAMB.scaffold96size80756.g1793.t1"/>
    </source>
</evidence>
<dbReference type="GO" id="GO:0005085">
    <property type="term" value="F:guanyl-nucleotide exchange factor activity"/>
    <property type="evidence" value="ECO:0007669"/>
    <property type="project" value="UniProtKB-KW"/>
</dbReference>
<keyword evidence="2" id="KW-1185">Reference proteome</keyword>
<dbReference type="Proteomes" id="UP000887566">
    <property type="component" value="Unplaced"/>
</dbReference>
<sequence length="161" mass="17292">MNISPIVTKTLAGCDDIIRQHKLACLRVTALLCCKEQLWVGTSAGAIVHVAIPHVPPNVSRLTATPNMTVCQMGHCGQCRFLTSVDLSPAALSRANSFGSSGLGDGSRRRMSLNVAALQQGKVYVISGGDGFEDFHDMTTDEGDDSIGREDSANYLLFWHV</sequence>
<dbReference type="PANTHER" id="PTHR12877:SF15">
    <property type="entry name" value="RHO GUANINE NUCLEOTIDE EXCHANGE FACTOR 17"/>
    <property type="match status" value="1"/>
</dbReference>
<dbReference type="AlphaFoldDB" id="A0A914XQ85"/>